<dbReference type="EMBL" id="FNXT01000878">
    <property type="protein sequence ID" value="SZX68739.1"/>
    <property type="molecule type" value="Genomic_DNA"/>
</dbReference>
<protein>
    <submittedName>
        <fullName evidence="2">Uncharacterized protein</fullName>
    </submittedName>
</protein>
<dbReference type="Proteomes" id="UP000256970">
    <property type="component" value="Unassembled WGS sequence"/>
</dbReference>
<dbReference type="Gene3D" id="3.80.10.10">
    <property type="entry name" value="Ribonuclease Inhibitor"/>
    <property type="match status" value="1"/>
</dbReference>
<evidence type="ECO:0000313" key="2">
    <source>
        <dbReference type="EMBL" id="SZX68739.1"/>
    </source>
</evidence>
<organism evidence="2 3">
    <name type="scientific">Tetradesmus obliquus</name>
    <name type="common">Green alga</name>
    <name type="synonym">Acutodesmus obliquus</name>
    <dbReference type="NCBI Taxonomy" id="3088"/>
    <lineage>
        <taxon>Eukaryota</taxon>
        <taxon>Viridiplantae</taxon>
        <taxon>Chlorophyta</taxon>
        <taxon>core chlorophytes</taxon>
        <taxon>Chlorophyceae</taxon>
        <taxon>CS clade</taxon>
        <taxon>Sphaeropleales</taxon>
        <taxon>Scenedesmaceae</taxon>
        <taxon>Tetradesmus</taxon>
    </lineage>
</organism>
<keyword evidence="3" id="KW-1185">Reference proteome</keyword>
<reference evidence="2 3" key="1">
    <citation type="submission" date="2016-10" db="EMBL/GenBank/DDBJ databases">
        <authorList>
            <person name="Cai Z."/>
        </authorList>
    </citation>
    <scope>NUCLEOTIDE SEQUENCE [LARGE SCALE GENOMIC DNA]</scope>
</reference>
<dbReference type="InterPro" id="IPR032675">
    <property type="entry name" value="LRR_dom_sf"/>
</dbReference>
<gene>
    <name evidence="2" type="ORF">BQ4739_LOCUS9062</name>
</gene>
<comment type="subcellular location">
    <subcellularLocation>
        <location evidence="1">Cytoplasm</location>
        <location evidence="1">Cytoskeleton</location>
        <location evidence="1">Cilium axoneme</location>
    </subcellularLocation>
</comment>
<dbReference type="AlphaFoldDB" id="A0A383VV71"/>
<sequence length="308" mass="32324">MQDHEDWRQAVQQCAACNTYVQIELGSCSKPGTTVATAAAQLQPKIASFASWLARHGPLVRSLDLNPWRTWVAATTAAPAVSNEAVQLLRTGMQAAAASATKPAAAADITAVTVARSAASQQQQQQQQLGLRLASFSSDATCAAGLLPLLPSHSLTRLVLDFGGGGSARAAAASEVAIAAVAAELPRLSSLQQLVFSGNPTWLMSLGLFNGGARVSDLAATALARGLKQLHTLDSRCCELGSMACLGAIAYLPQLRELWLMGTPGITPQGLMMLTRLSRLQCLGVDRNDEVTDAVVDEFWATLRSSNG</sequence>
<dbReference type="SUPFAM" id="SSF52047">
    <property type="entry name" value="RNI-like"/>
    <property type="match status" value="1"/>
</dbReference>
<name>A0A383VV71_TETOB</name>
<proteinExistence type="predicted"/>
<evidence type="ECO:0000313" key="3">
    <source>
        <dbReference type="Proteomes" id="UP000256970"/>
    </source>
</evidence>
<accession>A0A383VV71</accession>
<evidence type="ECO:0000256" key="1">
    <source>
        <dbReference type="ARBA" id="ARBA00004430"/>
    </source>
</evidence>
<dbReference type="GO" id="GO:0005930">
    <property type="term" value="C:axoneme"/>
    <property type="evidence" value="ECO:0007669"/>
    <property type="project" value="UniProtKB-SubCell"/>
</dbReference>